<evidence type="ECO:0000256" key="1">
    <source>
        <dbReference type="SAM" id="Phobius"/>
    </source>
</evidence>
<feature type="transmembrane region" description="Helical" evidence="1">
    <location>
        <begin position="40"/>
        <end position="55"/>
    </location>
</feature>
<name>X1E163_9ZZZZ</name>
<comment type="caution">
    <text evidence="2">The sequence shown here is derived from an EMBL/GenBank/DDBJ whole genome shotgun (WGS) entry which is preliminary data.</text>
</comment>
<reference evidence="2" key="1">
    <citation type="journal article" date="2014" name="Front. Microbiol.">
        <title>High frequency of phylogenetically diverse reductive dehalogenase-homologous genes in deep subseafloor sedimentary metagenomes.</title>
        <authorList>
            <person name="Kawai M."/>
            <person name="Futagami T."/>
            <person name="Toyoda A."/>
            <person name="Takaki Y."/>
            <person name="Nishi S."/>
            <person name="Hori S."/>
            <person name="Arai W."/>
            <person name="Tsubouchi T."/>
            <person name="Morono Y."/>
            <person name="Uchiyama I."/>
            <person name="Ito T."/>
            <person name="Fujiyama A."/>
            <person name="Inagaki F."/>
            <person name="Takami H."/>
        </authorList>
    </citation>
    <scope>NUCLEOTIDE SEQUENCE</scope>
    <source>
        <strain evidence="2">Expedition CK06-06</strain>
    </source>
</reference>
<proteinExistence type="predicted"/>
<keyword evidence="1" id="KW-1133">Transmembrane helix</keyword>
<organism evidence="2">
    <name type="scientific">marine sediment metagenome</name>
    <dbReference type="NCBI Taxonomy" id="412755"/>
    <lineage>
        <taxon>unclassified sequences</taxon>
        <taxon>metagenomes</taxon>
        <taxon>ecological metagenomes</taxon>
    </lineage>
</organism>
<dbReference type="EMBL" id="BART01038103">
    <property type="protein sequence ID" value="GAH14165.1"/>
    <property type="molecule type" value="Genomic_DNA"/>
</dbReference>
<dbReference type="AlphaFoldDB" id="X1E163"/>
<keyword evidence="1" id="KW-0472">Membrane</keyword>
<gene>
    <name evidence="2" type="ORF">S01H4_63387</name>
</gene>
<sequence>MPYGIVLFALWGSALVPEIKEMLALKTNSVKETRADLRKVLFLGILFAAIIYLFFI</sequence>
<keyword evidence="1" id="KW-0812">Transmembrane</keyword>
<protein>
    <submittedName>
        <fullName evidence="2">Uncharacterized protein</fullName>
    </submittedName>
</protein>
<feature type="non-terminal residue" evidence="2">
    <location>
        <position position="56"/>
    </location>
</feature>
<accession>X1E163</accession>
<evidence type="ECO:0000313" key="2">
    <source>
        <dbReference type="EMBL" id="GAH14165.1"/>
    </source>
</evidence>